<feature type="region of interest" description="Disordered" evidence="8">
    <location>
        <begin position="98"/>
        <end position="134"/>
    </location>
</feature>
<dbReference type="Pfam" id="PF09243">
    <property type="entry name" value="Rsm22"/>
    <property type="match status" value="1"/>
</dbReference>
<evidence type="ECO:0000313" key="9">
    <source>
        <dbReference type="EMBL" id="KAJ2784251.1"/>
    </source>
</evidence>
<evidence type="ECO:0000256" key="6">
    <source>
        <dbReference type="ARBA" id="ARBA00023128"/>
    </source>
</evidence>
<reference evidence="9" key="1">
    <citation type="submission" date="2022-07" db="EMBL/GenBank/DDBJ databases">
        <title>Phylogenomic reconstructions and comparative analyses of Kickxellomycotina fungi.</title>
        <authorList>
            <person name="Reynolds N.K."/>
            <person name="Stajich J.E."/>
            <person name="Barry K."/>
            <person name="Grigoriev I.V."/>
            <person name="Crous P."/>
            <person name="Smith M.E."/>
        </authorList>
    </citation>
    <scope>NUCLEOTIDE SEQUENCE</scope>
    <source>
        <strain evidence="9">NBRC 105414</strain>
    </source>
</reference>
<keyword evidence="6" id="KW-0496">Mitochondrion</keyword>
<evidence type="ECO:0000256" key="1">
    <source>
        <dbReference type="ARBA" id="ARBA00004173"/>
    </source>
</evidence>
<dbReference type="OrthoDB" id="421327at2759"/>
<dbReference type="PANTHER" id="PTHR13184">
    <property type="entry name" value="37S RIBOSOMAL PROTEIN S22"/>
    <property type="match status" value="1"/>
</dbReference>
<keyword evidence="2" id="KW-0479">Metal-binding</keyword>
<dbReference type="InterPro" id="IPR029063">
    <property type="entry name" value="SAM-dependent_MTases_sf"/>
</dbReference>
<dbReference type="AlphaFoldDB" id="A0A9W8LJH0"/>
<keyword evidence="9" id="KW-0689">Ribosomal protein</keyword>
<keyword evidence="3" id="KW-0809">Transit peptide</keyword>
<dbReference type="GO" id="GO:0008168">
    <property type="term" value="F:methyltransferase activity"/>
    <property type="evidence" value="ECO:0007669"/>
    <property type="project" value="InterPro"/>
</dbReference>
<dbReference type="InterPro" id="IPR052571">
    <property type="entry name" value="Mt_RNA_Methyltransferase"/>
</dbReference>
<dbReference type="Gene3D" id="3.40.50.150">
    <property type="entry name" value="Vaccinia Virus protein VP39"/>
    <property type="match status" value="1"/>
</dbReference>
<feature type="region of interest" description="Disordered" evidence="8">
    <location>
        <begin position="501"/>
        <end position="527"/>
    </location>
</feature>
<proteinExistence type="predicted"/>
<evidence type="ECO:0000256" key="7">
    <source>
        <dbReference type="ARBA" id="ARBA00045681"/>
    </source>
</evidence>
<accession>A0A9W8LJH0</accession>
<dbReference type="PANTHER" id="PTHR13184:SF5">
    <property type="entry name" value="METHYLTRANSFERASE-LIKE PROTEIN 17, MITOCHONDRIAL"/>
    <property type="match status" value="1"/>
</dbReference>
<sequence length="527" mass="57228">MALAVRRLCTARVLRVNPAPDGLWGAPLDTSMDGARLQTAAAPVLRGTDEVRFGRKYMGLAVLPEWAGAAIGRLVERTDKRALRYDYLRMVDALRSTGHVTPRGKGGGREARRQRREDRAAQRGGKSRAAAAEEARISVPRALAGERVQMVVPGERPPPRSLVRPGALLRPHTVEYGPGEAAAFVAAFAPGTYGVLLNVFSEAARRLPGLRPRAVLDFGCGPGTALWAAQAAWGPAAVARYAGIDVSEAMIRCAQDLIAAMPAGRAPAAAEFLRYLAPDLPGARSDLVVAAFALSELPSDAARRTTVETLWGYAADTLVLVDRGTPRAAQMVSEARDQLLALGGCHTVAPFPSDGPDPTAGTPAWIHFSQRTQRPQFTMRTKHSKSNIEDVGYSYVVMRRGPRPLPPDDDPPPPGQRRKSPERLAREAYDWPRIVHPPMKRKGHVVADVCTREGRIERWTFTKSHCRQAYRDARKASWGDLFPHAPMSVVLRPYYEPLGGPVAGAESDDVGGFGFDDDDGPSKRDRS</sequence>
<protein>
    <submittedName>
        <fullName evidence="9">37S ribosomal protein S22</fullName>
    </submittedName>
</protein>
<dbReference type="GO" id="GO:0046872">
    <property type="term" value="F:metal ion binding"/>
    <property type="evidence" value="ECO:0007669"/>
    <property type="project" value="UniProtKB-KW"/>
</dbReference>
<comment type="caution">
    <text evidence="9">The sequence shown here is derived from an EMBL/GenBank/DDBJ whole genome shotgun (WGS) entry which is preliminary data.</text>
</comment>
<dbReference type="Proteomes" id="UP001140217">
    <property type="component" value="Unassembled WGS sequence"/>
</dbReference>
<dbReference type="GO" id="GO:0003735">
    <property type="term" value="F:structural constituent of ribosome"/>
    <property type="evidence" value="ECO:0007669"/>
    <property type="project" value="TreeGrafter"/>
</dbReference>
<dbReference type="InterPro" id="IPR015324">
    <property type="entry name" value="Ribosomal_Rsm22-like"/>
</dbReference>
<dbReference type="GO" id="GO:0006412">
    <property type="term" value="P:translation"/>
    <property type="evidence" value="ECO:0007669"/>
    <property type="project" value="InterPro"/>
</dbReference>
<dbReference type="GO" id="GO:0051536">
    <property type="term" value="F:iron-sulfur cluster binding"/>
    <property type="evidence" value="ECO:0007669"/>
    <property type="project" value="UniProtKB-KW"/>
</dbReference>
<keyword evidence="4" id="KW-0408">Iron</keyword>
<keyword evidence="9" id="KW-0687">Ribonucleoprotein</keyword>
<dbReference type="SUPFAM" id="SSF53335">
    <property type="entry name" value="S-adenosyl-L-methionine-dependent methyltransferases"/>
    <property type="match status" value="1"/>
</dbReference>
<evidence type="ECO:0000256" key="5">
    <source>
        <dbReference type="ARBA" id="ARBA00023014"/>
    </source>
</evidence>
<keyword evidence="5" id="KW-0411">Iron-sulfur</keyword>
<evidence type="ECO:0000256" key="8">
    <source>
        <dbReference type="SAM" id="MobiDB-lite"/>
    </source>
</evidence>
<dbReference type="CDD" id="cd02440">
    <property type="entry name" value="AdoMet_MTases"/>
    <property type="match status" value="1"/>
</dbReference>
<dbReference type="GO" id="GO:0005763">
    <property type="term" value="C:mitochondrial small ribosomal subunit"/>
    <property type="evidence" value="ECO:0007669"/>
    <property type="project" value="TreeGrafter"/>
</dbReference>
<feature type="compositionally biased region" description="Basic and acidic residues" evidence="8">
    <location>
        <begin position="107"/>
        <end position="121"/>
    </location>
</feature>
<organism evidence="9 10">
    <name type="scientific">Coemansia javaensis</name>
    <dbReference type="NCBI Taxonomy" id="2761396"/>
    <lineage>
        <taxon>Eukaryota</taxon>
        <taxon>Fungi</taxon>
        <taxon>Fungi incertae sedis</taxon>
        <taxon>Zoopagomycota</taxon>
        <taxon>Kickxellomycotina</taxon>
        <taxon>Kickxellomycetes</taxon>
        <taxon>Kickxellales</taxon>
        <taxon>Kickxellaceae</taxon>
        <taxon>Coemansia</taxon>
    </lineage>
</organism>
<comment type="subcellular location">
    <subcellularLocation>
        <location evidence="1">Mitochondrion</location>
    </subcellularLocation>
</comment>
<evidence type="ECO:0000256" key="2">
    <source>
        <dbReference type="ARBA" id="ARBA00022723"/>
    </source>
</evidence>
<comment type="function">
    <text evidence="7">Mitochondrial ribosome (mitoribosome) assembly factor. Binds at the interface of the head and body domains of the mitochondrial small ribosomal subunit (mt-SSU), occluding the mRNA channel and preventing compaction of the head domain towards the body. Probable inactive methyltransferase: retains the characteristic folding and ability to bind S-adenosyl-L-methionine, but it probably lost its methyltransferase activity.</text>
</comment>
<gene>
    <name evidence="9" type="primary">RSM22</name>
    <name evidence="9" type="ORF">H4R18_001239</name>
</gene>
<keyword evidence="10" id="KW-1185">Reference proteome</keyword>
<dbReference type="EMBL" id="JANBUL010000030">
    <property type="protein sequence ID" value="KAJ2784251.1"/>
    <property type="molecule type" value="Genomic_DNA"/>
</dbReference>
<evidence type="ECO:0000313" key="10">
    <source>
        <dbReference type="Proteomes" id="UP001140217"/>
    </source>
</evidence>
<name>A0A9W8LJH0_9FUNG</name>
<feature type="region of interest" description="Disordered" evidence="8">
    <location>
        <begin position="399"/>
        <end position="426"/>
    </location>
</feature>
<evidence type="ECO:0000256" key="4">
    <source>
        <dbReference type="ARBA" id="ARBA00023004"/>
    </source>
</evidence>
<evidence type="ECO:0000256" key="3">
    <source>
        <dbReference type="ARBA" id="ARBA00022946"/>
    </source>
</evidence>